<dbReference type="AlphaFoldDB" id="A0A9D4F167"/>
<gene>
    <name evidence="1" type="ORF">DPMN_165929</name>
</gene>
<dbReference type="Proteomes" id="UP000828390">
    <property type="component" value="Unassembled WGS sequence"/>
</dbReference>
<sequence length="94" mass="10560">MAIFSHTQQQMQVNTNIEVNNSSRLGNTFNRGNSDVFKTNASTDYFIKVQGDLLDELGRFIFLGSILNNNGKTDADVRPRIDKARAALHQMKSI</sequence>
<evidence type="ECO:0000313" key="1">
    <source>
        <dbReference type="EMBL" id="KAH3787800.1"/>
    </source>
</evidence>
<evidence type="ECO:0000313" key="2">
    <source>
        <dbReference type="Proteomes" id="UP000828390"/>
    </source>
</evidence>
<protein>
    <submittedName>
        <fullName evidence="1">Uncharacterized protein</fullName>
    </submittedName>
</protein>
<organism evidence="1 2">
    <name type="scientific">Dreissena polymorpha</name>
    <name type="common">Zebra mussel</name>
    <name type="synonym">Mytilus polymorpha</name>
    <dbReference type="NCBI Taxonomy" id="45954"/>
    <lineage>
        <taxon>Eukaryota</taxon>
        <taxon>Metazoa</taxon>
        <taxon>Spiralia</taxon>
        <taxon>Lophotrochozoa</taxon>
        <taxon>Mollusca</taxon>
        <taxon>Bivalvia</taxon>
        <taxon>Autobranchia</taxon>
        <taxon>Heteroconchia</taxon>
        <taxon>Euheterodonta</taxon>
        <taxon>Imparidentia</taxon>
        <taxon>Neoheterodontei</taxon>
        <taxon>Myida</taxon>
        <taxon>Dreissenoidea</taxon>
        <taxon>Dreissenidae</taxon>
        <taxon>Dreissena</taxon>
    </lineage>
</organism>
<name>A0A9D4F167_DREPO</name>
<dbReference type="EMBL" id="JAIWYP010000008">
    <property type="protein sequence ID" value="KAH3787800.1"/>
    <property type="molecule type" value="Genomic_DNA"/>
</dbReference>
<keyword evidence="2" id="KW-1185">Reference proteome</keyword>
<proteinExistence type="predicted"/>
<accession>A0A9D4F167</accession>
<reference evidence="1" key="2">
    <citation type="submission" date="2020-11" db="EMBL/GenBank/DDBJ databases">
        <authorList>
            <person name="McCartney M.A."/>
            <person name="Auch B."/>
            <person name="Kono T."/>
            <person name="Mallez S."/>
            <person name="Becker A."/>
            <person name="Gohl D.M."/>
            <person name="Silverstein K.A.T."/>
            <person name="Koren S."/>
            <person name="Bechman K.B."/>
            <person name="Herman A."/>
            <person name="Abrahante J.E."/>
            <person name="Garbe J."/>
        </authorList>
    </citation>
    <scope>NUCLEOTIDE SEQUENCE</scope>
    <source>
        <strain evidence="1">Duluth1</strain>
        <tissue evidence="1">Whole animal</tissue>
    </source>
</reference>
<comment type="caution">
    <text evidence="1">The sequence shown here is derived from an EMBL/GenBank/DDBJ whole genome shotgun (WGS) entry which is preliminary data.</text>
</comment>
<reference evidence="1" key="1">
    <citation type="journal article" date="2019" name="bioRxiv">
        <title>The Genome of the Zebra Mussel, Dreissena polymorpha: A Resource for Invasive Species Research.</title>
        <authorList>
            <person name="McCartney M.A."/>
            <person name="Auch B."/>
            <person name="Kono T."/>
            <person name="Mallez S."/>
            <person name="Zhang Y."/>
            <person name="Obille A."/>
            <person name="Becker A."/>
            <person name="Abrahante J.E."/>
            <person name="Garbe J."/>
            <person name="Badalamenti J.P."/>
            <person name="Herman A."/>
            <person name="Mangelson H."/>
            <person name="Liachko I."/>
            <person name="Sullivan S."/>
            <person name="Sone E.D."/>
            <person name="Koren S."/>
            <person name="Silverstein K.A.T."/>
            <person name="Beckman K.B."/>
            <person name="Gohl D.M."/>
        </authorList>
    </citation>
    <scope>NUCLEOTIDE SEQUENCE</scope>
    <source>
        <strain evidence="1">Duluth1</strain>
        <tissue evidence="1">Whole animal</tissue>
    </source>
</reference>